<dbReference type="PANTHER" id="PTHR30576">
    <property type="entry name" value="COLANIC BIOSYNTHESIS UDP-GLUCOSE LIPID CARRIER TRANSFERASE"/>
    <property type="match status" value="1"/>
</dbReference>
<dbReference type="AlphaFoldDB" id="A0A1H3YAG4"/>
<keyword evidence="2" id="KW-0812">Transmembrane</keyword>
<dbReference type="Pfam" id="PF02397">
    <property type="entry name" value="Bac_transf"/>
    <property type="match status" value="1"/>
</dbReference>
<dbReference type="Proteomes" id="UP000199394">
    <property type="component" value="Unassembled WGS sequence"/>
</dbReference>
<dbReference type="PANTHER" id="PTHR30576:SF0">
    <property type="entry name" value="UNDECAPRENYL-PHOSPHATE N-ACETYLGALACTOSAMINYL 1-PHOSPHATE TRANSFERASE-RELATED"/>
    <property type="match status" value="1"/>
</dbReference>
<dbReference type="STRING" id="81409.SAMN04515656_103112"/>
<accession>A0A1H3YAG4</accession>
<evidence type="ECO:0000256" key="2">
    <source>
        <dbReference type="SAM" id="Phobius"/>
    </source>
</evidence>
<reference evidence="4 5" key="1">
    <citation type="submission" date="2016-10" db="EMBL/GenBank/DDBJ databases">
        <authorList>
            <person name="de Groot N.N."/>
        </authorList>
    </citation>
    <scope>NUCLEOTIDE SEQUENCE [LARGE SCALE GENOMIC DNA]</scope>
    <source>
        <strain evidence="4 5">SR12</strain>
    </source>
</reference>
<keyword evidence="4" id="KW-0808">Transferase</keyword>
<name>A0A1H3YAG4_9FIRM</name>
<evidence type="ECO:0000256" key="1">
    <source>
        <dbReference type="ARBA" id="ARBA00006464"/>
    </source>
</evidence>
<evidence type="ECO:0000313" key="5">
    <source>
        <dbReference type="Proteomes" id="UP000199394"/>
    </source>
</evidence>
<proteinExistence type="inferred from homology"/>
<organism evidence="4 5">
    <name type="scientific">Eubacterium aggregans</name>
    <dbReference type="NCBI Taxonomy" id="81409"/>
    <lineage>
        <taxon>Bacteria</taxon>
        <taxon>Bacillati</taxon>
        <taxon>Bacillota</taxon>
        <taxon>Clostridia</taxon>
        <taxon>Eubacteriales</taxon>
        <taxon>Eubacteriaceae</taxon>
        <taxon>Eubacterium</taxon>
    </lineage>
</organism>
<sequence>MLLKRWEDLPGQMRNDAVKPYYKYLEKRKGSLIIKRIFDVGMSCVLLIVLSPILGLVAILIKRDSKGNVFFKQKRITQYGRPFMIFKFRTMVENAEALGSQVTIQNDSRVTKVGQVLRKYRLDELPQLINILKGEMSFVGTRPEVEKYVNAYTDEMMATLLLPAGVTSEASINFKDEDQLLSDSANIDTDYISEILPIKMTYNLANIKDYSLFKDMVVMVKTGFKVLR</sequence>
<keyword evidence="5" id="KW-1185">Reference proteome</keyword>
<dbReference type="GO" id="GO:0016780">
    <property type="term" value="F:phosphotransferase activity, for other substituted phosphate groups"/>
    <property type="evidence" value="ECO:0007669"/>
    <property type="project" value="TreeGrafter"/>
</dbReference>
<dbReference type="EMBL" id="FNRK01000003">
    <property type="protein sequence ID" value="SEA07944.1"/>
    <property type="molecule type" value="Genomic_DNA"/>
</dbReference>
<keyword evidence="2" id="KW-0472">Membrane</keyword>
<dbReference type="InterPro" id="IPR003362">
    <property type="entry name" value="Bact_transf"/>
</dbReference>
<evidence type="ECO:0000313" key="4">
    <source>
        <dbReference type="EMBL" id="SEA07944.1"/>
    </source>
</evidence>
<keyword evidence="2" id="KW-1133">Transmembrane helix</keyword>
<dbReference type="OrthoDB" id="9808602at2"/>
<comment type="similarity">
    <text evidence="1">Belongs to the bacterial sugar transferase family.</text>
</comment>
<evidence type="ECO:0000259" key="3">
    <source>
        <dbReference type="Pfam" id="PF02397"/>
    </source>
</evidence>
<feature type="transmembrane region" description="Helical" evidence="2">
    <location>
        <begin position="37"/>
        <end position="61"/>
    </location>
</feature>
<gene>
    <name evidence="4" type="ORF">SAMN04515656_103112</name>
</gene>
<feature type="domain" description="Bacterial sugar transferase" evidence="3">
    <location>
        <begin position="35"/>
        <end position="227"/>
    </location>
</feature>
<protein>
    <submittedName>
        <fullName evidence="4">Sugar transferase involved in LPS biosynthesis (Colanic, teichoic acid)</fullName>
    </submittedName>
</protein>